<feature type="domain" description="ATP-grasp" evidence="5">
    <location>
        <begin position="114"/>
        <end position="313"/>
    </location>
</feature>
<dbReference type="InterPro" id="IPR011761">
    <property type="entry name" value="ATP-grasp"/>
</dbReference>
<dbReference type="RefSeq" id="WP_113660177.1">
    <property type="nucleotide sequence ID" value="NZ_KZ845676.1"/>
</dbReference>
<dbReference type="Pfam" id="PF18603">
    <property type="entry name" value="LAL_C2"/>
    <property type="match status" value="1"/>
</dbReference>
<organism evidence="6 7">
    <name type="scientific">Thermoflavimicrobium daqui</name>
    <dbReference type="NCBI Taxonomy" id="2137476"/>
    <lineage>
        <taxon>Bacteria</taxon>
        <taxon>Bacillati</taxon>
        <taxon>Bacillota</taxon>
        <taxon>Bacilli</taxon>
        <taxon>Bacillales</taxon>
        <taxon>Thermoactinomycetaceae</taxon>
        <taxon>Thermoflavimicrobium</taxon>
    </lineage>
</organism>
<reference evidence="6 7" key="1">
    <citation type="submission" date="2018-06" db="EMBL/GenBank/DDBJ databases">
        <title>Thermoflavimicrobium daqus sp. nov., a thermophilic microbe isolated from Moutai-flavour Daqu.</title>
        <authorList>
            <person name="Wang X."/>
            <person name="Zhou H."/>
        </authorList>
    </citation>
    <scope>NUCLEOTIDE SEQUENCE [LARGE SCALE GENOMIC DNA]</scope>
    <source>
        <strain evidence="6 7">FBKL4.011</strain>
    </source>
</reference>
<accession>A0A364K127</accession>
<evidence type="ECO:0000313" key="6">
    <source>
        <dbReference type="EMBL" id="RAL21399.1"/>
    </source>
</evidence>
<proteinExistence type="predicted"/>
<dbReference type="GO" id="GO:0016874">
    <property type="term" value="F:ligase activity"/>
    <property type="evidence" value="ECO:0007669"/>
    <property type="project" value="UniProtKB-KW"/>
</dbReference>
<keyword evidence="7" id="KW-1185">Reference proteome</keyword>
<comment type="caution">
    <text evidence="6">The sequence shown here is derived from an EMBL/GenBank/DDBJ whole genome shotgun (WGS) entry which is preliminary data.</text>
</comment>
<keyword evidence="2 4" id="KW-0547">Nucleotide-binding</keyword>
<evidence type="ECO:0000313" key="7">
    <source>
        <dbReference type="Proteomes" id="UP000251213"/>
    </source>
</evidence>
<dbReference type="GO" id="GO:0046872">
    <property type="term" value="F:metal ion binding"/>
    <property type="evidence" value="ECO:0007669"/>
    <property type="project" value="InterPro"/>
</dbReference>
<dbReference type="InterPro" id="IPR040570">
    <property type="entry name" value="LAL_C2"/>
</dbReference>
<keyword evidence="3 4" id="KW-0067">ATP-binding</keyword>
<dbReference type="GO" id="GO:0005524">
    <property type="term" value="F:ATP binding"/>
    <property type="evidence" value="ECO:0007669"/>
    <property type="project" value="UniProtKB-UniRule"/>
</dbReference>
<dbReference type="SUPFAM" id="SSF56059">
    <property type="entry name" value="Glutathione synthetase ATP-binding domain-like"/>
    <property type="match status" value="1"/>
</dbReference>
<evidence type="ECO:0000256" key="1">
    <source>
        <dbReference type="ARBA" id="ARBA00022598"/>
    </source>
</evidence>
<evidence type="ECO:0000256" key="4">
    <source>
        <dbReference type="PROSITE-ProRule" id="PRU00409"/>
    </source>
</evidence>
<dbReference type="Proteomes" id="UP000251213">
    <property type="component" value="Unassembled WGS sequence"/>
</dbReference>
<dbReference type="Pfam" id="PF13535">
    <property type="entry name" value="ATP-grasp_4"/>
    <property type="match status" value="1"/>
</dbReference>
<keyword evidence="1" id="KW-0436">Ligase</keyword>
<dbReference type="PANTHER" id="PTHR43585">
    <property type="entry name" value="FUMIPYRROLE BIOSYNTHESIS PROTEIN C"/>
    <property type="match status" value="1"/>
</dbReference>
<sequence length="408" mass="45484">MTKKLMFVEANTTGTGILAIGKAQELGYEAIFLTQKASRYDGLSSFKCRVIETDTNSMDALKLCISKENINEIAGILTTSDYYLETVAELVQLFGLRGNSPQTIAICRNKALFREKLRIEKLLQPKFKTIRSIDDLDAVRGSVSLPCVVKPADDSGSNNVRFCSSWEEVELLTSKILEKKLNARGQKTVQTVLLEEYIEGSEYSVEMFSWEGNSYCIGITEKRLTGFPYFVESGHIFPTQLPADVQQEIISTVKRALQMVDLQFGASHSEVKWTPNGCLIIEVNARLAGGMIPELIRYSTGMDLLKYQILCAAGVAPEWDANIRHRFAGIQFLTAKESGRLNCVDNMEEVKRLPGIQELVVKAQIGQVVQPPENFSHRLGNIIACGDTYKETVECLEKAAKMISLKIK</sequence>
<dbReference type="EMBL" id="QJKK01000014">
    <property type="protein sequence ID" value="RAL21399.1"/>
    <property type="molecule type" value="Genomic_DNA"/>
</dbReference>
<protein>
    <submittedName>
        <fullName evidence="6">Arginase</fullName>
    </submittedName>
</protein>
<dbReference type="Gene3D" id="3.30.470.20">
    <property type="entry name" value="ATP-grasp fold, B domain"/>
    <property type="match status" value="1"/>
</dbReference>
<dbReference type="InterPro" id="IPR052032">
    <property type="entry name" value="ATP-dep_AA_Ligase"/>
</dbReference>
<dbReference type="PANTHER" id="PTHR43585:SF2">
    <property type="entry name" value="ATP-GRASP ENZYME FSQD"/>
    <property type="match status" value="1"/>
</dbReference>
<evidence type="ECO:0000256" key="3">
    <source>
        <dbReference type="ARBA" id="ARBA00022840"/>
    </source>
</evidence>
<gene>
    <name evidence="6" type="ORF">DL897_16245</name>
</gene>
<evidence type="ECO:0000256" key="2">
    <source>
        <dbReference type="ARBA" id="ARBA00022741"/>
    </source>
</evidence>
<name>A0A364K127_9BACL</name>
<reference evidence="6 7" key="2">
    <citation type="submission" date="2018-06" db="EMBL/GenBank/DDBJ databases">
        <authorList>
            <person name="Zhirakovskaya E."/>
        </authorList>
    </citation>
    <scope>NUCLEOTIDE SEQUENCE [LARGE SCALE GENOMIC DNA]</scope>
    <source>
        <strain evidence="6 7">FBKL4.011</strain>
    </source>
</reference>
<dbReference type="AlphaFoldDB" id="A0A364K127"/>
<evidence type="ECO:0000259" key="5">
    <source>
        <dbReference type="PROSITE" id="PS50975"/>
    </source>
</evidence>
<dbReference type="OrthoDB" id="9803907at2"/>
<dbReference type="PROSITE" id="PS50975">
    <property type="entry name" value="ATP_GRASP"/>
    <property type="match status" value="1"/>
</dbReference>